<keyword evidence="6" id="KW-0963">Cytoplasm</keyword>
<evidence type="ECO:0000256" key="14">
    <source>
        <dbReference type="ARBA" id="ARBA00026121"/>
    </source>
</evidence>
<feature type="domain" description="AMP-dependent synthetase/ligase" evidence="19">
    <location>
        <begin position="578"/>
        <end position="926"/>
    </location>
</feature>
<dbReference type="InterPro" id="IPR045851">
    <property type="entry name" value="AMP-bd_C_sf"/>
</dbReference>
<dbReference type="InterPro" id="IPR000873">
    <property type="entry name" value="AMP-dep_synth/lig_dom"/>
</dbReference>
<dbReference type="Pfam" id="PF03148">
    <property type="entry name" value="Tektin"/>
    <property type="match status" value="1"/>
</dbReference>
<evidence type="ECO:0000256" key="7">
    <source>
        <dbReference type="ARBA" id="ARBA00022598"/>
    </source>
</evidence>
<evidence type="ECO:0000256" key="10">
    <source>
        <dbReference type="ARBA" id="ARBA00022832"/>
    </source>
</evidence>
<dbReference type="PROSITE" id="PS00455">
    <property type="entry name" value="AMP_BINDING"/>
    <property type="match status" value="1"/>
</dbReference>
<dbReference type="GO" id="GO:0005886">
    <property type="term" value="C:plasma membrane"/>
    <property type="evidence" value="ECO:0007669"/>
    <property type="project" value="UniProtKB-SubCell"/>
</dbReference>
<keyword evidence="8 18" id="KW-0812">Transmembrane</keyword>
<dbReference type="SUPFAM" id="SSF56801">
    <property type="entry name" value="Acetyl-CoA synthetase-like"/>
    <property type="match status" value="1"/>
</dbReference>
<evidence type="ECO:0000256" key="17">
    <source>
        <dbReference type="ARBA" id="ARBA00048666"/>
    </source>
</evidence>
<dbReference type="Pfam" id="PF13193">
    <property type="entry name" value="AMP-binding_C"/>
    <property type="match status" value="1"/>
</dbReference>
<evidence type="ECO:0000256" key="1">
    <source>
        <dbReference type="ARBA" id="ARBA00004496"/>
    </source>
</evidence>
<evidence type="ECO:0000256" key="11">
    <source>
        <dbReference type="ARBA" id="ARBA00022989"/>
    </source>
</evidence>
<dbReference type="Pfam" id="PF00501">
    <property type="entry name" value="AMP-binding"/>
    <property type="match status" value="1"/>
</dbReference>
<dbReference type="FunFam" id="3.40.50.12780:FF:000005">
    <property type="entry name" value="Solute carrier family 27 member 6"/>
    <property type="match status" value="1"/>
</dbReference>
<dbReference type="NCBIfam" id="NF006134">
    <property type="entry name" value="PRK08279.1"/>
    <property type="match status" value="1"/>
</dbReference>
<evidence type="ECO:0000256" key="4">
    <source>
        <dbReference type="ARBA" id="ARBA00022448"/>
    </source>
</evidence>
<keyword evidence="11 18" id="KW-1133">Transmembrane helix</keyword>
<evidence type="ECO:0000313" key="21">
    <source>
        <dbReference type="EMBL" id="KYM75463.1"/>
    </source>
</evidence>
<dbReference type="PANTHER" id="PTHR43107:SF21">
    <property type="entry name" value="FATTY ACID TRANSPORT PROTEIN 1, ISOFORM F-RELATED"/>
    <property type="match status" value="1"/>
</dbReference>
<dbReference type="InterPro" id="IPR025110">
    <property type="entry name" value="AMP-bd_C"/>
</dbReference>
<dbReference type="AlphaFoldDB" id="A0A195ATB4"/>
<feature type="domain" description="AMP-binding enzyme C-terminal" evidence="20">
    <location>
        <begin position="1017"/>
        <end position="1092"/>
    </location>
</feature>
<sequence length="1171" mass="133497">MARIDINVNYVFPPSRFTLDEWHHNNQFRYQCSETQRELSDRLLAEATLACDSAKEIVKTNKEETDHRLLEKLNDIEFRKGELQRIRKDIALEIDALFVYKERIINVLKSVKRNALAICERCLIARKCRLSIDLVYDNVETNLLKECEVIQGAENLLDRILKNTCEQIRKLKATLYHIDHDLKNKEDNLHIDRCNVTLKETDFNLSIYHDTSSLDNSCVTLLKSINTEVIYKRTVKHRVVMLNEWELQTNINVIDANKEMNSAKQLRYYIDTIIKQTIDELNNQKNVTNEAFRQRCEQTREAKTKLEFQHSEIIKQVAAISSNITHIKKSIAEKEGYIALAHTRLGHRRQRPGIEHTQDLVQVNLVKEINELRNVVANLQRMLYEDIERGETRFVGTSPVSASTSTSVSALASAPTPLHENSANRCDVSRATSGVGHIANAPSGTHQDAQTTRASASAALRLERDLNASTSRWRTIGRFLRRLTLIMLLLVAAIGALAVIVIYMGPIYLVQLLIVISVAYFVAGGRMRWFYVALKTISRDCKFKMEGIFSFTGLVGYIRILQSAHCHGRKNRNVADIFRQQVKRHPNKICFIFEDQEWTFQQIEDFSNKIATIFKTHGYKKGDAIALLLENRPEFIAIWLGLNKLGVITSLININLRKSSLLHCISIAKCQALIYGTEFFDAVTDIASSLDAKLTLYRFGNHPNTMSVGLKEKDLNTLLLDTSAVPPRIQEKSGYHDKLLYIYTSGTTGLPKAAVITNSRYIFITSSLHYMGTLRKSDRIYTPLPLYHTAGGIMAVGLALIHGHTTVIRKKFSASAYFADCIKYKCTVSQYIGEMCRYILAVPSKKEDQEHNIRLIFGNGLRPQIWDEFVQRFKIPQVLEFYGATEGNANVMNIDNKMGAIGFFSRIIPSAYPVSLIKVDEDGEPIRNSKGLCQICEPNEPGAFIGKILPNNPTRAFLGYVDKKASEKKVIHNIFTKGDSAFLSGDILVADEWGYLYFKDRTGDTFRWKGENVSTSEIEAIISNFINYRDCIVYGVEIKDTEGKAGMAAIYDADETLDINKVTVDIKEQLPAYARPQFVRILTKIDLTGTFKLKKKDLQEEGYNPYKVQDKLYYLNAKLGYQLLTLEVYDQIQQGKIKDLINLKSKDYDILYPSTQAEFASIYFQWVIIYK</sequence>
<dbReference type="PANTHER" id="PTHR43107">
    <property type="entry name" value="LONG-CHAIN FATTY ACID TRANSPORT PROTEIN"/>
    <property type="match status" value="1"/>
</dbReference>
<dbReference type="GO" id="GO:0005929">
    <property type="term" value="C:cilium"/>
    <property type="evidence" value="ECO:0007669"/>
    <property type="project" value="UniProtKB-ARBA"/>
</dbReference>
<evidence type="ECO:0000256" key="15">
    <source>
        <dbReference type="ARBA" id="ARBA00036527"/>
    </source>
</evidence>
<protein>
    <recommendedName>
        <fullName evidence="14">long-chain-fatty-acid--CoA ligase</fullName>
        <ecNumber evidence="14">6.2.1.3</ecNumber>
    </recommendedName>
    <alternativeName>
        <fullName evidence="16">Long-chain-fatty-acid--CoA ligase</fullName>
    </alternativeName>
</protein>
<dbReference type="GO" id="GO:0000166">
    <property type="term" value="F:nucleotide binding"/>
    <property type="evidence" value="ECO:0007669"/>
    <property type="project" value="UniProtKB-KW"/>
</dbReference>
<comment type="catalytic activity">
    <reaction evidence="15">
        <text>a very long-chain fatty acid + ATP + CoA = a very long-chain fatty acyl-CoA + AMP + diphosphate</text>
        <dbReference type="Rhea" id="RHEA:54536"/>
        <dbReference type="ChEBI" id="CHEBI:30616"/>
        <dbReference type="ChEBI" id="CHEBI:33019"/>
        <dbReference type="ChEBI" id="CHEBI:57287"/>
        <dbReference type="ChEBI" id="CHEBI:58950"/>
        <dbReference type="ChEBI" id="CHEBI:138261"/>
        <dbReference type="ChEBI" id="CHEBI:456215"/>
    </reaction>
    <physiologicalReaction direction="left-to-right" evidence="15">
        <dbReference type="Rhea" id="RHEA:54537"/>
    </physiologicalReaction>
</comment>
<dbReference type="GO" id="GO:0005324">
    <property type="term" value="F:long-chain fatty acid transmembrane transporter activity"/>
    <property type="evidence" value="ECO:0007669"/>
    <property type="project" value="TreeGrafter"/>
</dbReference>
<evidence type="ECO:0000256" key="5">
    <source>
        <dbReference type="ARBA" id="ARBA00022475"/>
    </source>
</evidence>
<proteinExistence type="inferred from homology"/>
<keyword evidence="5" id="KW-1003">Cell membrane</keyword>
<name>A0A195ATB4_9HYME</name>
<evidence type="ECO:0000259" key="19">
    <source>
        <dbReference type="Pfam" id="PF00501"/>
    </source>
</evidence>
<evidence type="ECO:0000256" key="6">
    <source>
        <dbReference type="ARBA" id="ARBA00022490"/>
    </source>
</evidence>
<comment type="similarity">
    <text evidence="3">Belongs to the ATP-dependent AMP-binding enzyme family.</text>
</comment>
<evidence type="ECO:0000256" key="9">
    <source>
        <dbReference type="ARBA" id="ARBA00022741"/>
    </source>
</evidence>
<dbReference type="STRING" id="520822.A0A195ATB4"/>
<dbReference type="GO" id="GO:0004467">
    <property type="term" value="F:long-chain fatty acid-CoA ligase activity"/>
    <property type="evidence" value="ECO:0007669"/>
    <property type="project" value="UniProtKB-EC"/>
</dbReference>
<dbReference type="EC" id="6.2.1.3" evidence="14"/>
<gene>
    <name evidence="21" type="ORF">ALC53_14159</name>
</gene>
<evidence type="ECO:0000256" key="18">
    <source>
        <dbReference type="SAM" id="Phobius"/>
    </source>
</evidence>
<dbReference type="GO" id="GO:0044539">
    <property type="term" value="P:long-chain fatty acid import into cell"/>
    <property type="evidence" value="ECO:0007669"/>
    <property type="project" value="TreeGrafter"/>
</dbReference>
<dbReference type="Gene3D" id="3.30.300.30">
    <property type="match status" value="1"/>
</dbReference>
<keyword evidence="9" id="KW-0547">Nucleotide-binding</keyword>
<dbReference type="InterPro" id="IPR048256">
    <property type="entry name" value="Tektin-like"/>
</dbReference>
<feature type="transmembrane region" description="Helical" evidence="18">
    <location>
        <begin position="483"/>
        <end position="503"/>
    </location>
</feature>
<keyword evidence="10" id="KW-0443">Lipid metabolism</keyword>
<dbReference type="InterPro" id="IPR020845">
    <property type="entry name" value="AMP-binding_CS"/>
</dbReference>
<keyword evidence="22" id="KW-1185">Reference proteome</keyword>
<evidence type="ECO:0000256" key="2">
    <source>
        <dbReference type="ARBA" id="ARBA00004651"/>
    </source>
</evidence>
<dbReference type="EMBL" id="KQ976745">
    <property type="protein sequence ID" value="KYM75463.1"/>
    <property type="molecule type" value="Genomic_DNA"/>
</dbReference>
<dbReference type="FunFam" id="3.30.300.30:FF:000002">
    <property type="entry name" value="Long-chain fatty acid transport protein 1"/>
    <property type="match status" value="1"/>
</dbReference>
<comment type="subcellular location">
    <subcellularLocation>
        <location evidence="2">Cell membrane</location>
        <topology evidence="2">Multi-pass membrane protein</topology>
    </subcellularLocation>
    <subcellularLocation>
        <location evidence="1">Cytoplasm</location>
    </subcellularLocation>
</comment>
<keyword evidence="12 18" id="KW-0472">Membrane</keyword>
<keyword evidence="7" id="KW-0436">Ligase</keyword>
<reference evidence="21 22" key="1">
    <citation type="submission" date="2015-09" db="EMBL/GenBank/DDBJ databases">
        <title>Atta colombica WGS genome.</title>
        <authorList>
            <person name="Nygaard S."/>
            <person name="Hu H."/>
            <person name="Boomsma J."/>
            <person name="Zhang G."/>
        </authorList>
    </citation>
    <scope>NUCLEOTIDE SEQUENCE [LARGE SCALE GENOMIC DNA]</scope>
    <source>
        <strain evidence="21">Treedump-2</strain>
        <tissue evidence="21">Whole body</tissue>
    </source>
</reference>
<keyword evidence="10" id="KW-0276">Fatty acid metabolism</keyword>
<comment type="catalytic activity">
    <reaction evidence="13">
        <text>a long-chain fatty acid + ATP + CoA = a long-chain fatty acyl-CoA + AMP + diphosphate</text>
        <dbReference type="Rhea" id="RHEA:15421"/>
        <dbReference type="ChEBI" id="CHEBI:30616"/>
        <dbReference type="ChEBI" id="CHEBI:33019"/>
        <dbReference type="ChEBI" id="CHEBI:57287"/>
        <dbReference type="ChEBI" id="CHEBI:57560"/>
        <dbReference type="ChEBI" id="CHEBI:83139"/>
        <dbReference type="ChEBI" id="CHEBI:456215"/>
        <dbReference type="EC" id="6.2.1.3"/>
    </reaction>
    <physiologicalReaction direction="left-to-right" evidence="13">
        <dbReference type="Rhea" id="RHEA:15422"/>
    </physiologicalReaction>
</comment>
<evidence type="ECO:0000256" key="12">
    <source>
        <dbReference type="ARBA" id="ARBA00023136"/>
    </source>
</evidence>
<dbReference type="InterPro" id="IPR042099">
    <property type="entry name" value="ANL_N_sf"/>
</dbReference>
<evidence type="ECO:0000256" key="13">
    <source>
        <dbReference type="ARBA" id="ARBA00024484"/>
    </source>
</evidence>
<organism evidence="21 22">
    <name type="scientific">Atta colombica</name>
    <dbReference type="NCBI Taxonomy" id="520822"/>
    <lineage>
        <taxon>Eukaryota</taxon>
        <taxon>Metazoa</taxon>
        <taxon>Ecdysozoa</taxon>
        <taxon>Arthropoda</taxon>
        <taxon>Hexapoda</taxon>
        <taxon>Insecta</taxon>
        <taxon>Pterygota</taxon>
        <taxon>Neoptera</taxon>
        <taxon>Endopterygota</taxon>
        <taxon>Hymenoptera</taxon>
        <taxon>Apocrita</taxon>
        <taxon>Aculeata</taxon>
        <taxon>Formicoidea</taxon>
        <taxon>Formicidae</taxon>
        <taxon>Myrmicinae</taxon>
        <taxon>Atta</taxon>
    </lineage>
</organism>
<dbReference type="Gene3D" id="3.40.50.12780">
    <property type="entry name" value="N-terminal domain of ligase-like"/>
    <property type="match status" value="1"/>
</dbReference>
<evidence type="ECO:0000256" key="8">
    <source>
        <dbReference type="ARBA" id="ARBA00022692"/>
    </source>
</evidence>
<evidence type="ECO:0000313" key="22">
    <source>
        <dbReference type="Proteomes" id="UP000078540"/>
    </source>
</evidence>
<evidence type="ECO:0000256" key="16">
    <source>
        <dbReference type="ARBA" id="ARBA00041297"/>
    </source>
</evidence>
<accession>A0A195ATB4</accession>
<dbReference type="GO" id="GO:0005789">
    <property type="term" value="C:endoplasmic reticulum membrane"/>
    <property type="evidence" value="ECO:0007669"/>
    <property type="project" value="TreeGrafter"/>
</dbReference>
<evidence type="ECO:0000256" key="3">
    <source>
        <dbReference type="ARBA" id="ARBA00006432"/>
    </source>
</evidence>
<evidence type="ECO:0000259" key="20">
    <source>
        <dbReference type="Pfam" id="PF13193"/>
    </source>
</evidence>
<comment type="catalytic activity">
    <reaction evidence="17">
        <text>tetracosanoate + ATP + CoA = tetracosanoyl-CoA + AMP + diphosphate</text>
        <dbReference type="Rhea" id="RHEA:33639"/>
        <dbReference type="ChEBI" id="CHEBI:30616"/>
        <dbReference type="ChEBI" id="CHEBI:31014"/>
        <dbReference type="ChEBI" id="CHEBI:33019"/>
        <dbReference type="ChEBI" id="CHEBI:57287"/>
        <dbReference type="ChEBI" id="CHEBI:65052"/>
        <dbReference type="ChEBI" id="CHEBI:456215"/>
    </reaction>
    <physiologicalReaction direction="left-to-right" evidence="17">
        <dbReference type="Rhea" id="RHEA:33640"/>
    </physiologicalReaction>
</comment>
<feature type="transmembrane region" description="Helical" evidence="18">
    <location>
        <begin position="509"/>
        <end position="531"/>
    </location>
</feature>
<dbReference type="Proteomes" id="UP000078540">
    <property type="component" value="Unassembled WGS sequence"/>
</dbReference>
<keyword evidence="4" id="KW-0813">Transport</keyword>